<protein>
    <submittedName>
        <fullName evidence="7">Efflux RND transporter periplasmic adaptor subunit</fullName>
    </submittedName>
</protein>
<keyword evidence="2" id="KW-0175">Coiled coil</keyword>
<evidence type="ECO:0000256" key="2">
    <source>
        <dbReference type="SAM" id="Coils"/>
    </source>
</evidence>
<dbReference type="GO" id="GO:1990281">
    <property type="term" value="C:efflux pump complex"/>
    <property type="evidence" value="ECO:0007669"/>
    <property type="project" value="TreeGrafter"/>
</dbReference>
<dbReference type="Gene3D" id="2.40.30.170">
    <property type="match status" value="1"/>
</dbReference>
<dbReference type="Gene3D" id="2.40.50.100">
    <property type="match status" value="1"/>
</dbReference>
<accession>A0A944M838</accession>
<name>A0A944M838_9GAMM</name>
<comment type="similarity">
    <text evidence="1">Belongs to the membrane fusion protein (MFP) (TC 8.A.1) family.</text>
</comment>
<dbReference type="SUPFAM" id="SSF111369">
    <property type="entry name" value="HlyD-like secretion proteins"/>
    <property type="match status" value="1"/>
</dbReference>
<dbReference type="InterPro" id="IPR058624">
    <property type="entry name" value="MdtA-like_HH"/>
</dbReference>
<dbReference type="Pfam" id="PF25967">
    <property type="entry name" value="RND-MFP_C"/>
    <property type="match status" value="1"/>
</dbReference>
<evidence type="ECO:0000313" key="7">
    <source>
        <dbReference type="EMBL" id="MBT2989711.1"/>
    </source>
</evidence>
<dbReference type="NCBIfam" id="TIGR01730">
    <property type="entry name" value="RND_mfp"/>
    <property type="match status" value="1"/>
</dbReference>
<feature type="chain" id="PRO_5037277856" evidence="3">
    <location>
        <begin position="27"/>
        <end position="350"/>
    </location>
</feature>
<evidence type="ECO:0000259" key="6">
    <source>
        <dbReference type="Pfam" id="PF25967"/>
    </source>
</evidence>
<gene>
    <name evidence="7" type="ORF">KME65_12180</name>
</gene>
<feature type="signal peptide" evidence="3">
    <location>
        <begin position="1"/>
        <end position="26"/>
    </location>
</feature>
<dbReference type="PANTHER" id="PTHR30469">
    <property type="entry name" value="MULTIDRUG RESISTANCE PROTEIN MDTA"/>
    <property type="match status" value="1"/>
</dbReference>
<dbReference type="InterPro" id="IPR058627">
    <property type="entry name" value="MdtA-like_C"/>
</dbReference>
<evidence type="ECO:0000259" key="4">
    <source>
        <dbReference type="Pfam" id="PF25876"/>
    </source>
</evidence>
<dbReference type="Gene3D" id="1.10.287.470">
    <property type="entry name" value="Helix hairpin bin"/>
    <property type="match status" value="1"/>
</dbReference>
<comment type="caution">
    <text evidence="7">The sequence shown here is derived from an EMBL/GenBank/DDBJ whole genome shotgun (WGS) entry which is preliminary data.</text>
</comment>
<dbReference type="Pfam" id="PF25876">
    <property type="entry name" value="HH_MFP_RND"/>
    <property type="match status" value="1"/>
</dbReference>
<dbReference type="InterPro" id="IPR006143">
    <property type="entry name" value="RND_pump_MFP"/>
</dbReference>
<feature type="domain" description="Multidrug resistance protein MdtA-like alpha-helical hairpin" evidence="4">
    <location>
        <begin position="104"/>
        <end position="155"/>
    </location>
</feature>
<dbReference type="InterPro" id="IPR058792">
    <property type="entry name" value="Beta-barrel_RND_2"/>
</dbReference>
<keyword evidence="3" id="KW-0732">Signal</keyword>
<feature type="domain" description="CusB-like beta-barrel" evidence="5">
    <location>
        <begin position="209"/>
        <end position="273"/>
    </location>
</feature>
<dbReference type="PANTHER" id="PTHR30469:SF15">
    <property type="entry name" value="HLYD FAMILY OF SECRETION PROTEINS"/>
    <property type="match status" value="1"/>
</dbReference>
<dbReference type="GO" id="GO:0015562">
    <property type="term" value="F:efflux transmembrane transporter activity"/>
    <property type="evidence" value="ECO:0007669"/>
    <property type="project" value="TreeGrafter"/>
</dbReference>
<dbReference type="Pfam" id="PF25954">
    <property type="entry name" value="Beta-barrel_RND_2"/>
    <property type="match status" value="1"/>
</dbReference>
<evidence type="ECO:0000256" key="3">
    <source>
        <dbReference type="SAM" id="SignalP"/>
    </source>
</evidence>
<dbReference type="EMBL" id="JAHHGM010000010">
    <property type="protein sequence ID" value="MBT2989711.1"/>
    <property type="molecule type" value="Genomic_DNA"/>
</dbReference>
<dbReference type="AlphaFoldDB" id="A0A944M838"/>
<dbReference type="Gene3D" id="2.40.420.20">
    <property type="match status" value="1"/>
</dbReference>
<feature type="coiled-coil region" evidence="2">
    <location>
        <begin position="101"/>
        <end position="159"/>
    </location>
</feature>
<evidence type="ECO:0000313" key="8">
    <source>
        <dbReference type="Proteomes" id="UP000770889"/>
    </source>
</evidence>
<proteinExistence type="inferred from homology"/>
<evidence type="ECO:0000256" key="1">
    <source>
        <dbReference type="ARBA" id="ARBA00009477"/>
    </source>
</evidence>
<feature type="domain" description="Multidrug resistance protein MdtA-like C-terminal permuted SH3" evidence="6">
    <location>
        <begin position="280"/>
        <end position="336"/>
    </location>
</feature>
<sequence length="350" mass="38932">MINAALPLIPASFLILLLLSSGCSQSASDSDNRGKDTERAHLVAVETIESQASVIVHERDGTLKPRQSVRIFNQEEGRVTELPFFEGDEVAKGVAIVILDEELLKAELEKALATAKQMQLNLKRQEELAKRLAVSQDDLAQARTDLRVAEAERRVLQTRLGYTRIRAPFSGLISERLVEPGDVVPRHTHLMTIINPQSLVTSILVSDLLLPQLNTGDPVTVRIDGLGEEPFAGRILRIHPQLDEKTRMGTVEVILDPIPKGARSGQLCRVMLQTARQHRITVPFNALQRDAEGEFVYRLDRQQQAERISVDSGMRIDERVEILQGLETGDRIVTKGFIDLEPGTKVEPVN</sequence>
<evidence type="ECO:0000259" key="5">
    <source>
        <dbReference type="Pfam" id="PF25954"/>
    </source>
</evidence>
<organism evidence="7 8">
    <name type="scientific">Candidatus Thiodiazotropha taylori</name>
    <dbReference type="NCBI Taxonomy" id="2792791"/>
    <lineage>
        <taxon>Bacteria</taxon>
        <taxon>Pseudomonadati</taxon>
        <taxon>Pseudomonadota</taxon>
        <taxon>Gammaproteobacteria</taxon>
        <taxon>Chromatiales</taxon>
        <taxon>Sedimenticolaceae</taxon>
        <taxon>Candidatus Thiodiazotropha</taxon>
    </lineage>
</organism>
<reference evidence="7 8" key="1">
    <citation type="submission" date="2021-05" db="EMBL/GenBank/DDBJ databases">
        <title>Genetic and Functional Diversity in Clade A Lucinid endosymbionts from the Bahamas.</title>
        <authorList>
            <person name="Giani N.M."/>
            <person name="Engel A.S."/>
            <person name="Campbell B.J."/>
        </authorList>
    </citation>
    <scope>NUCLEOTIDE SEQUENCE [LARGE SCALE GENOMIC DNA]</scope>
    <source>
        <strain evidence="7">LUC16012Gg_MoonRockCtena</strain>
    </source>
</reference>
<dbReference type="Proteomes" id="UP000770889">
    <property type="component" value="Unassembled WGS sequence"/>
</dbReference>